<dbReference type="STRING" id="4232.A0A251UC69"/>
<keyword evidence="5" id="KW-1185">Reference proteome</keyword>
<dbReference type="EC" id="4.4.1.14" evidence="3"/>
<reference evidence="3" key="3">
    <citation type="submission" date="2020-06" db="EMBL/GenBank/DDBJ databases">
        <title>Helianthus annuus Genome sequencing and assembly Release 2.</title>
        <authorList>
            <person name="Gouzy J."/>
            <person name="Langlade N."/>
            <person name="Munos S."/>
        </authorList>
    </citation>
    <scope>NUCLEOTIDE SEQUENCE</scope>
    <source>
        <tissue evidence="3">Leaves</tissue>
    </source>
</reference>
<dbReference type="InterPro" id="IPR015424">
    <property type="entry name" value="PyrdxlP-dep_Trfase"/>
</dbReference>
<dbReference type="Gramene" id="mRNA:HanXRQr2_Chr13g0601361">
    <property type="protein sequence ID" value="CDS:HanXRQr2_Chr13g0601361.1"/>
    <property type="gene ID" value="HanXRQr2_Chr13g0601361"/>
</dbReference>
<organism evidence="4 5">
    <name type="scientific">Helianthus annuus</name>
    <name type="common">Common sunflower</name>
    <dbReference type="NCBI Taxonomy" id="4232"/>
    <lineage>
        <taxon>Eukaryota</taxon>
        <taxon>Viridiplantae</taxon>
        <taxon>Streptophyta</taxon>
        <taxon>Embryophyta</taxon>
        <taxon>Tracheophyta</taxon>
        <taxon>Spermatophyta</taxon>
        <taxon>Magnoliopsida</taxon>
        <taxon>eudicotyledons</taxon>
        <taxon>Gunneridae</taxon>
        <taxon>Pentapetalae</taxon>
        <taxon>asterids</taxon>
        <taxon>campanulids</taxon>
        <taxon>Asterales</taxon>
        <taxon>Asteraceae</taxon>
        <taxon>Asteroideae</taxon>
        <taxon>Heliantheae alliance</taxon>
        <taxon>Heliantheae</taxon>
        <taxon>Helianthus</taxon>
    </lineage>
</organism>
<dbReference type="GO" id="GO:0016847">
    <property type="term" value="F:1-aminocyclopropane-1-carboxylate synthase activity"/>
    <property type="evidence" value="ECO:0007669"/>
    <property type="project" value="UniProtKB-EC"/>
</dbReference>
<dbReference type="InterPro" id="IPR004839">
    <property type="entry name" value="Aminotransferase_I/II_large"/>
</dbReference>
<dbReference type="Pfam" id="PF00155">
    <property type="entry name" value="Aminotran_1_2"/>
    <property type="match status" value="1"/>
</dbReference>
<dbReference type="PANTHER" id="PTHR43795">
    <property type="entry name" value="BIFUNCTIONAL ASPARTATE AMINOTRANSFERASE AND GLUTAMATE/ASPARTATE-PREPHENATE AMINOTRANSFERASE-RELATED"/>
    <property type="match status" value="1"/>
</dbReference>
<dbReference type="EMBL" id="MNCJ02000328">
    <property type="protein sequence ID" value="KAF5774518.1"/>
    <property type="molecule type" value="Genomic_DNA"/>
</dbReference>
<protein>
    <submittedName>
        <fullName evidence="3">1-aminocyclopropane-1-carboxylate synthase</fullName>
        <ecNumber evidence="3">4.4.1.14</ecNumber>
    </submittedName>
    <submittedName>
        <fullName evidence="4">Putative pyridoxal phosphate-dependent transferase</fullName>
    </submittedName>
</protein>
<dbReference type="InterPro" id="IPR050478">
    <property type="entry name" value="Ethylene_sulfur-biosynth"/>
</dbReference>
<evidence type="ECO:0000313" key="4">
    <source>
        <dbReference type="EMBL" id="OTG20935.1"/>
    </source>
</evidence>
<feature type="domain" description="Aminotransferase class I/classII large" evidence="2">
    <location>
        <begin position="2"/>
        <end position="81"/>
    </location>
</feature>
<gene>
    <name evidence="4" type="ORF">HannXRQ_Chr07g0198611</name>
    <name evidence="3" type="ORF">HanXRQr2_Chr13g0601361</name>
</gene>
<dbReference type="InterPro" id="IPR015421">
    <property type="entry name" value="PyrdxlP-dep_Trfase_major"/>
</dbReference>
<reference evidence="4" key="2">
    <citation type="submission" date="2017-02" db="EMBL/GenBank/DDBJ databases">
        <title>Sunflower complete genome.</title>
        <authorList>
            <person name="Langlade N."/>
            <person name="Munos S."/>
        </authorList>
    </citation>
    <scope>NUCLEOTIDE SEQUENCE [LARGE SCALE GENOMIC DNA]</scope>
    <source>
        <tissue evidence="4">Leaves</tissue>
    </source>
</reference>
<dbReference type="InParanoid" id="A0A251UC69"/>
<sequence>MNFKITKEAPETAYRNAKRNNVKVKGLLIANPSNPLGTFQDRETLKDVNFINDKSIHLVCDEIYAGTVTKGDEFVSIAEVIKEEPQMQPRLGSSGL</sequence>
<evidence type="ECO:0000313" key="5">
    <source>
        <dbReference type="Proteomes" id="UP000215914"/>
    </source>
</evidence>
<evidence type="ECO:0000256" key="1">
    <source>
        <dbReference type="ARBA" id="ARBA00022898"/>
    </source>
</evidence>
<dbReference type="Gene3D" id="3.40.640.10">
    <property type="entry name" value="Type I PLP-dependent aspartate aminotransferase-like (Major domain)"/>
    <property type="match status" value="1"/>
</dbReference>
<evidence type="ECO:0000259" key="2">
    <source>
        <dbReference type="Pfam" id="PF00155"/>
    </source>
</evidence>
<evidence type="ECO:0000313" key="3">
    <source>
        <dbReference type="EMBL" id="KAF5774518.1"/>
    </source>
</evidence>
<dbReference type="PRINTS" id="PR00753">
    <property type="entry name" value="ACCSYNTHASE"/>
</dbReference>
<reference evidence="3 5" key="1">
    <citation type="journal article" date="2017" name="Nature">
        <title>The sunflower genome provides insights into oil metabolism, flowering and Asterid evolution.</title>
        <authorList>
            <person name="Badouin H."/>
            <person name="Gouzy J."/>
            <person name="Grassa C.J."/>
            <person name="Murat F."/>
            <person name="Staton S.E."/>
            <person name="Cottret L."/>
            <person name="Lelandais-Briere C."/>
            <person name="Owens G.L."/>
            <person name="Carrere S."/>
            <person name="Mayjonade B."/>
            <person name="Legrand L."/>
            <person name="Gill N."/>
            <person name="Kane N.C."/>
            <person name="Bowers J.E."/>
            <person name="Hubner S."/>
            <person name="Bellec A."/>
            <person name="Berard A."/>
            <person name="Berges H."/>
            <person name="Blanchet N."/>
            <person name="Boniface M.C."/>
            <person name="Brunel D."/>
            <person name="Catrice O."/>
            <person name="Chaidir N."/>
            <person name="Claudel C."/>
            <person name="Donnadieu C."/>
            <person name="Faraut T."/>
            <person name="Fievet G."/>
            <person name="Helmstetter N."/>
            <person name="King M."/>
            <person name="Knapp S.J."/>
            <person name="Lai Z."/>
            <person name="Le Paslier M.C."/>
            <person name="Lippi Y."/>
            <person name="Lorenzon L."/>
            <person name="Mandel J.R."/>
            <person name="Marage G."/>
            <person name="Marchand G."/>
            <person name="Marquand E."/>
            <person name="Bret-Mestries E."/>
            <person name="Morien E."/>
            <person name="Nambeesan S."/>
            <person name="Nguyen T."/>
            <person name="Pegot-Espagnet P."/>
            <person name="Pouilly N."/>
            <person name="Raftis F."/>
            <person name="Sallet E."/>
            <person name="Schiex T."/>
            <person name="Thomas J."/>
            <person name="Vandecasteele C."/>
            <person name="Vares D."/>
            <person name="Vear F."/>
            <person name="Vautrin S."/>
            <person name="Crespi M."/>
            <person name="Mangin B."/>
            <person name="Burke J.M."/>
            <person name="Salse J."/>
            <person name="Munos S."/>
            <person name="Vincourt P."/>
            <person name="Rieseberg L.H."/>
            <person name="Langlade N.B."/>
        </authorList>
    </citation>
    <scope>NUCLEOTIDE SEQUENCE [LARGE SCALE GENOMIC DNA]</scope>
    <source>
        <strain evidence="5">cv. SF193</strain>
        <tissue evidence="3">Leaves</tissue>
    </source>
</reference>
<dbReference type="SUPFAM" id="SSF53383">
    <property type="entry name" value="PLP-dependent transferases"/>
    <property type="match status" value="1"/>
</dbReference>
<name>A0A251UC69_HELAN</name>
<dbReference type="AlphaFoldDB" id="A0A251UC69"/>
<dbReference type="EMBL" id="CM007896">
    <property type="protein sequence ID" value="OTG20935.1"/>
    <property type="molecule type" value="Genomic_DNA"/>
</dbReference>
<dbReference type="GO" id="GO:0030170">
    <property type="term" value="F:pyridoxal phosphate binding"/>
    <property type="evidence" value="ECO:0007669"/>
    <property type="project" value="InterPro"/>
</dbReference>
<accession>A0A251UC69</accession>
<proteinExistence type="predicted"/>
<keyword evidence="3" id="KW-0456">Lyase</keyword>
<dbReference type="GO" id="GO:0016740">
    <property type="term" value="F:transferase activity"/>
    <property type="evidence" value="ECO:0007669"/>
    <property type="project" value="UniProtKB-KW"/>
</dbReference>
<keyword evidence="4" id="KW-0808">Transferase</keyword>
<dbReference type="PANTHER" id="PTHR43795:SF116">
    <property type="entry name" value="1-AMINOCYCLOPROPANE-1-CARBOXYLATE SYNTHASE"/>
    <property type="match status" value="1"/>
</dbReference>
<dbReference type="Proteomes" id="UP000215914">
    <property type="component" value="Chromosome 7"/>
</dbReference>
<keyword evidence="1" id="KW-0663">Pyridoxal phosphate</keyword>